<dbReference type="InterPro" id="IPR006260">
    <property type="entry name" value="TonB/TolA_C"/>
</dbReference>
<dbReference type="SUPFAM" id="SSF74653">
    <property type="entry name" value="TolA/TonB C-terminal domain"/>
    <property type="match status" value="1"/>
</dbReference>
<dbReference type="PROSITE" id="PS52015">
    <property type="entry name" value="TONB_CTD"/>
    <property type="match status" value="1"/>
</dbReference>
<protein>
    <submittedName>
        <fullName evidence="7">TonB family protein</fullName>
    </submittedName>
</protein>
<comment type="subcellular location">
    <subcellularLocation>
        <location evidence="1">Membrane</location>
        <topology evidence="1">Single-pass membrane protein</topology>
    </subcellularLocation>
</comment>
<feature type="signal peptide" evidence="5">
    <location>
        <begin position="1"/>
        <end position="20"/>
    </location>
</feature>
<dbReference type="Pfam" id="PF03544">
    <property type="entry name" value="TonB_C"/>
    <property type="match status" value="1"/>
</dbReference>
<proteinExistence type="predicted"/>
<gene>
    <name evidence="7" type="ordered locus">Sbal_3888</name>
</gene>
<feature type="domain" description="TonB C-terminal" evidence="6">
    <location>
        <begin position="37"/>
        <end position="133"/>
    </location>
</feature>
<dbReference type="InterPro" id="IPR037682">
    <property type="entry name" value="TonB_C"/>
</dbReference>
<feature type="chain" id="PRO_5002651494" evidence="5">
    <location>
        <begin position="21"/>
        <end position="147"/>
    </location>
</feature>
<evidence type="ECO:0000256" key="4">
    <source>
        <dbReference type="ARBA" id="ARBA00023136"/>
    </source>
</evidence>
<keyword evidence="8" id="KW-1185">Reference proteome</keyword>
<dbReference type="Gene3D" id="3.30.1150.10">
    <property type="match status" value="1"/>
</dbReference>
<evidence type="ECO:0000313" key="7">
    <source>
        <dbReference type="EMBL" id="ABN63358.1"/>
    </source>
</evidence>
<accession>A3D9E5</accession>
<dbReference type="GO" id="GO:0055085">
    <property type="term" value="P:transmembrane transport"/>
    <property type="evidence" value="ECO:0007669"/>
    <property type="project" value="InterPro"/>
</dbReference>
<keyword evidence="5" id="KW-0732">Signal</keyword>
<organism evidence="7 8">
    <name type="scientific">Shewanella baltica (strain OS155 / ATCC BAA-1091)</name>
    <dbReference type="NCBI Taxonomy" id="325240"/>
    <lineage>
        <taxon>Bacteria</taxon>
        <taxon>Pseudomonadati</taxon>
        <taxon>Pseudomonadota</taxon>
        <taxon>Gammaproteobacteria</taxon>
        <taxon>Alteromonadales</taxon>
        <taxon>Shewanellaceae</taxon>
        <taxon>Shewanella</taxon>
    </lineage>
</organism>
<keyword evidence="3" id="KW-1133">Transmembrane helix</keyword>
<evidence type="ECO:0000256" key="5">
    <source>
        <dbReference type="SAM" id="SignalP"/>
    </source>
</evidence>
<evidence type="ECO:0000256" key="2">
    <source>
        <dbReference type="ARBA" id="ARBA00022692"/>
    </source>
</evidence>
<reference evidence="7 8" key="1">
    <citation type="submission" date="2007-02" db="EMBL/GenBank/DDBJ databases">
        <title>Complete sequence of chromosome of Shewanella baltica OS155.</title>
        <authorList>
            <consortium name="US DOE Joint Genome Institute"/>
            <person name="Copeland A."/>
            <person name="Lucas S."/>
            <person name="Lapidus A."/>
            <person name="Barry K."/>
            <person name="Detter J.C."/>
            <person name="Glavina del Rio T."/>
            <person name="Hammon N."/>
            <person name="Israni S."/>
            <person name="Dalin E."/>
            <person name="Tice H."/>
            <person name="Pitluck S."/>
            <person name="Sims D.R."/>
            <person name="Brettin T."/>
            <person name="Bruce D."/>
            <person name="Han C."/>
            <person name="Tapia R."/>
            <person name="Brainard J."/>
            <person name="Schmutz J."/>
            <person name="Larimer F."/>
            <person name="Land M."/>
            <person name="Hauser L."/>
            <person name="Kyrpides N."/>
            <person name="Mikhailova N."/>
            <person name="Brettar I."/>
            <person name="Klappenbach J."/>
            <person name="Konstantinidis K."/>
            <person name="Rodrigues J."/>
            <person name="Tiedje J."/>
            <person name="Richardson P."/>
        </authorList>
    </citation>
    <scope>NUCLEOTIDE SEQUENCE [LARGE SCALE GENOMIC DNA]</scope>
    <source>
        <strain evidence="8">OS155 / ATCC BAA-1091</strain>
    </source>
</reference>
<dbReference type="NCBIfam" id="TIGR01352">
    <property type="entry name" value="tonB_Cterm"/>
    <property type="match status" value="1"/>
</dbReference>
<keyword evidence="4" id="KW-0472">Membrane</keyword>
<dbReference type="RefSeq" id="WP_006083319.1">
    <property type="nucleotide sequence ID" value="NC_009052.1"/>
</dbReference>
<dbReference type="EMBL" id="CP000563">
    <property type="protein sequence ID" value="ABN63358.1"/>
    <property type="molecule type" value="Genomic_DNA"/>
</dbReference>
<dbReference type="HOGENOM" id="CLU_148019_0_0_6"/>
<dbReference type="AlphaFoldDB" id="A3D9E5"/>
<keyword evidence="2" id="KW-0812">Transmembrane</keyword>
<evidence type="ECO:0000313" key="8">
    <source>
        <dbReference type="Proteomes" id="UP000001557"/>
    </source>
</evidence>
<dbReference type="STRING" id="325240.Sbal_3888"/>
<evidence type="ECO:0000256" key="3">
    <source>
        <dbReference type="ARBA" id="ARBA00022989"/>
    </source>
</evidence>
<dbReference type="Proteomes" id="UP000001557">
    <property type="component" value="Chromosome"/>
</dbReference>
<dbReference type="GO" id="GO:0016020">
    <property type="term" value="C:membrane"/>
    <property type="evidence" value="ECO:0007669"/>
    <property type="project" value="UniProtKB-SubCell"/>
</dbReference>
<name>A3D9E5_SHEB5</name>
<dbReference type="KEGG" id="sbl:Sbal_3888"/>
<evidence type="ECO:0000259" key="6">
    <source>
        <dbReference type="PROSITE" id="PS52015"/>
    </source>
</evidence>
<evidence type="ECO:0000256" key="1">
    <source>
        <dbReference type="ARBA" id="ARBA00004167"/>
    </source>
</evidence>
<sequence precursor="true">MKCSILSALVIFAVSNYGFAKSLNVYGDVQVTDIQPTSSFIWERENKKSPQYPIELARSGIVGCAVMSFDISESGKAENIEVVKSVPQKSLGKYSSQILKKWNWVPTSATNVMTSEKRTIRLDFCIGDESTEQSQNACKQQTQLVCG</sequence>
<dbReference type="OrthoDB" id="6266234at2"/>